<proteinExistence type="predicted"/>
<evidence type="ECO:0000313" key="1">
    <source>
        <dbReference type="EMBL" id="MEQ2527512.1"/>
    </source>
</evidence>
<comment type="caution">
    <text evidence="1">The sequence shown here is derived from an EMBL/GenBank/DDBJ whole genome shotgun (WGS) entry which is preliminary data.</text>
</comment>
<dbReference type="EMBL" id="JBBMEW010000009">
    <property type="protein sequence ID" value="MEQ2527512.1"/>
    <property type="molecule type" value="Genomic_DNA"/>
</dbReference>
<sequence>MDIQIIETKVSVPTVMVDGYLLHSKYNPIREAKQFAESMYIPHTIHVLYGNGLGYIVQALLEQFQFDEKLIVIEPFLEVKEKLERVIYVEKNNLDNLDKALAVFANSTQEITFKPSLNYDKLDSNIYLGCLRTIRNRVYGNKVSINTIVKTANVWYENYINNIKFAIEDTSVGKLFGKYDCPVVVAAGGPSLTKQLPLVKNFRNRIMLISAGSTINSLLAEGIIPDYVVNIDGGKHNVEHYHMLSRNPKIKYIYSLNATYEIRKNTSNESYYFTTNRKVIDKSLLDLIGEIEEIDGGSSVATFCLSLATKLTTGPIAMIGQDLAYTNNVTHAENNKGKRQIELNKTVKIEGYYGQEVFTDASLISMKNDFELMIKLGLSKKHVMYNCTEGGAKINGISQLPFATFCEKHVQNQQEFIDFENRNNEEYDYDLFQQYIQKQLVLVKQTESLIQGSLLTLKKDFHKGFFEKNTIQKLEKSEKKIKESLSMLNLTYLVDKILIIINHDFPEKVKETKAEAFTRVYNQNEFLYTELISNLKYIKDILTTIEI</sequence>
<organism evidence="1 2">
    <name type="scientific">Robertmurraya yapensis</name>
    <name type="common">ex Hitch et al 2024</name>
    <dbReference type="NCBI Taxonomy" id="3133160"/>
    <lineage>
        <taxon>Bacteria</taxon>
        <taxon>Bacillati</taxon>
        <taxon>Bacillota</taxon>
        <taxon>Bacilli</taxon>
        <taxon>Bacillales</taxon>
        <taxon>Bacillaceae</taxon>
        <taxon>Robertmurraya</taxon>
    </lineage>
</organism>
<evidence type="ECO:0000313" key="2">
    <source>
        <dbReference type="Proteomes" id="UP001439875"/>
    </source>
</evidence>
<dbReference type="Proteomes" id="UP001439875">
    <property type="component" value="Unassembled WGS sequence"/>
</dbReference>
<accession>A0ACC6SCA4</accession>
<name>A0ACC6SCA4_9BACI</name>
<gene>
    <name evidence="1" type="ORF">WMO40_12420</name>
</gene>
<reference evidence="1" key="1">
    <citation type="submission" date="2024-03" db="EMBL/GenBank/DDBJ databases">
        <title>Human intestinal bacterial collection.</title>
        <authorList>
            <person name="Pauvert C."/>
            <person name="Hitch T.C.A."/>
            <person name="Clavel T."/>
        </authorList>
    </citation>
    <scope>NUCLEOTIDE SEQUENCE</scope>
    <source>
        <strain evidence="1">CLA-AA-H227</strain>
    </source>
</reference>
<protein>
    <submittedName>
        <fullName evidence="1">6-hydroxymethylpterin diphosphokinase MptE-like protein</fullName>
    </submittedName>
</protein>
<keyword evidence="2" id="KW-1185">Reference proteome</keyword>